<dbReference type="Gene3D" id="2.60.420.10">
    <property type="entry name" value="Maltose phosphorylase, domain 3"/>
    <property type="match status" value="1"/>
</dbReference>
<feature type="domain" description="Alpha-L-rhamnosidase six-hairpin glycosidase" evidence="2">
    <location>
        <begin position="332"/>
        <end position="570"/>
    </location>
</feature>
<gene>
    <name evidence="4" type="ORF">WJU16_16565</name>
</gene>
<dbReference type="PANTHER" id="PTHR34987:SF2">
    <property type="entry name" value="B, PUTATIVE (AFU_ORTHOLOGUE AFUA_7G05040)-RELATED"/>
    <property type="match status" value="1"/>
</dbReference>
<dbReference type="InterPro" id="IPR008979">
    <property type="entry name" value="Galactose-bd-like_sf"/>
</dbReference>
<evidence type="ECO:0000313" key="5">
    <source>
        <dbReference type="Proteomes" id="UP001485459"/>
    </source>
</evidence>
<evidence type="ECO:0000256" key="1">
    <source>
        <dbReference type="SAM" id="SignalP"/>
    </source>
</evidence>
<feature type="chain" id="PRO_5047275347" evidence="1">
    <location>
        <begin position="20"/>
        <end position="770"/>
    </location>
</feature>
<dbReference type="EMBL" id="CP149822">
    <property type="protein sequence ID" value="WZN39615.1"/>
    <property type="molecule type" value="Genomic_DNA"/>
</dbReference>
<keyword evidence="5" id="KW-1185">Reference proteome</keyword>
<dbReference type="InterPro" id="IPR035398">
    <property type="entry name" value="Bac_rhamnosid_C"/>
</dbReference>
<proteinExistence type="predicted"/>
<dbReference type="SUPFAM" id="SSF48208">
    <property type="entry name" value="Six-hairpin glycosidases"/>
    <property type="match status" value="1"/>
</dbReference>
<organism evidence="4 5">
    <name type="scientific">Chitinophaga pollutisoli</name>
    <dbReference type="NCBI Taxonomy" id="3133966"/>
    <lineage>
        <taxon>Bacteria</taxon>
        <taxon>Pseudomonadati</taxon>
        <taxon>Bacteroidota</taxon>
        <taxon>Chitinophagia</taxon>
        <taxon>Chitinophagales</taxon>
        <taxon>Chitinophagaceae</taxon>
        <taxon>Chitinophaga</taxon>
    </lineage>
</organism>
<name>A0ABZ2YIS9_9BACT</name>
<protein>
    <submittedName>
        <fullName evidence="4">Alpha-L-rhamnosidase C-terminal domain-containing protein</fullName>
    </submittedName>
</protein>
<dbReference type="RefSeq" id="WP_341834593.1">
    <property type="nucleotide sequence ID" value="NZ_CP149822.1"/>
</dbReference>
<dbReference type="SUPFAM" id="SSF49785">
    <property type="entry name" value="Galactose-binding domain-like"/>
    <property type="match status" value="1"/>
</dbReference>
<evidence type="ECO:0000259" key="2">
    <source>
        <dbReference type="Pfam" id="PF17389"/>
    </source>
</evidence>
<dbReference type="InterPro" id="IPR012341">
    <property type="entry name" value="6hp_glycosidase-like_sf"/>
</dbReference>
<dbReference type="Gene3D" id="1.50.10.10">
    <property type="match status" value="1"/>
</dbReference>
<reference evidence="5" key="1">
    <citation type="submission" date="2024-03" db="EMBL/GenBank/DDBJ databases">
        <title>Chitinophaga horti sp. nov., isolated from garden soil.</title>
        <authorList>
            <person name="Lee D.S."/>
            <person name="Han D.M."/>
            <person name="Baek J.H."/>
            <person name="Choi D.G."/>
            <person name="Jeon J.H."/>
            <person name="Jeon C.O."/>
        </authorList>
    </citation>
    <scope>NUCLEOTIDE SEQUENCE [LARGE SCALE GENOMIC DNA]</scope>
    <source>
        <strain evidence="5">GPA1</strain>
    </source>
</reference>
<accession>A0ABZ2YIS9</accession>
<dbReference type="Pfam" id="PF17389">
    <property type="entry name" value="Bac_rhamnosid6H"/>
    <property type="match status" value="1"/>
</dbReference>
<evidence type="ECO:0000313" key="4">
    <source>
        <dbReference type="EMBL" id="WZN39615.1"/>
    </source>
</evidence>
<feature type="domain" description="Alpha-L-rhamnosidase C-terminal" evidence="3">
    <location>
        <begin position="658"/>
        <end position="732"/>
    </location>
</feature>
<dbReference type="InterPro" id="IPR008928">
    <property type="entry name" value="6-hairpin_glycosidase_sf"/>
</dbReference>
<dbReference type="PANTHER" id="PTHR34987">
    <property type="entry name" value="C, PUTATIVE (AFU_ORTHOLOGUE AFUA_3G02880)-RELATED"/>
    <property type="match status" value="1"/>
</dbReference>
<dbReference type="Proteomes" id="UP001485459">
    <property type="component" value="Chromosome"/>
</dbReference>
<dbReference type="Gene3D" id="2.60.120.260">
    <property type="entry name" value="Galactose-binding domain-like"/>
    <property type="match status" value="1"/>
</dbReference>
<feature type="signal peptide" evidence="1">
    <location>
        <begin position="1"/>
        <end position="19"/>
    </location>
</feature>
<sequence>MKTIVMIFALLLTVTALRAQELPPAQWITTTRSQSATNTWIAYRKTVQLSAAPAKALASIAADSKYWLWINGKLVVFEGALKRGPNPQDTYVDEVDLAPYLRQGENTIAILLCYFGKDGFSHKSSGRAALYFDCMAGNTPIRSNRDWKTALMNAYQAAGAPYPNWRLSEPNLLFDARSERKGWEQPGADVRWMEGAKELGLAGVYPWNRLITRPIPQWKDYGMKAYRNAAAIPAVSSGDTIVCELPYNAQVTPYFEIEAEAGGHVQIFTDNYYPFNGAESNIRGEYITRAGVQAYEHLLWMNGHKVFYVFPKGVKIKSLRYRETGYNTAFSGAFECSDPFFNRLREKALRTLYVTMRDNFMDCPERERAQWTGDAVNEAGEVFYAMSPSAHQLIRKWLHEVVSWQQPDGKIYAPVPAGNWFDELPCQVLSTLGYYGIWTYYLNTGDKATIADLYDGAKKYLMLWEPDGTGLMKFRGGDWTWGDWGDNRDLLPMYNLWYYIALDGMERMARELNKPADAARFGADRARFHTAFNARFWNGAAYRDPAYKGKTDDRTQALAVVSGIAGREKYTAIMKIFAEEQHASPYMEKYVFEAMFRMGYPDEALARHKARFSDMVGDDRFTTLFEGWGIGEKGFGGGTVNHAWSGGGLTVLSQYLCGIEPLSPGYDTIRIMPRPGKMEQASAVVPSVKGMIRSAFTNRNGRFLLDAETPAASATVIAIPAAGVKKIKMNNKIAWANGAYAKSGVKAFGTEDGYVRFLVGPGKYRFEAEK</sequence>
<dbReference type="InterPro" id="IPR035396">
    <property type="entry name" value="Bac_rhamnosid6H"/>
</dbReference>
<evidence type="ECO:0000259" key="3">
    <source>
        <dbReference type="Pfam" id="PF17390"/>
    </source>
</evidence>
<keyword evidence="1" id="KW-0732">Signal</keyword>
<dbReference type="Pfam" id="PF17390">
    <property type="entry name" value="Bac_rhamnosid_C"/>
    <property type="match status" value="1"/>
</dbReference>